<comment type="caution">
    <text evidence="2">The sequence shown here is derived from an EMBL/GenBank/DDBJ whole genome shotgun (WGS) entry which is preliminary data.</text>
</comment>
<organism evidence="2 3">
    <name type="scientific">Psychrobacillus vulpis</name>
    <dbReference type="NCBI Taxonomy" id="2325572"/>
    <lineage>
        <taxon>Bacteria</taxon>
        <taxon>Bacillati</taxon>
        <taxon>Bacillota</taxon>
        <taxon>Bacilli</taxon>
        <taxon>Bacillales</taxon>
        <taxon>Bacillaceae</taxon>
        <taxon>Psychrobacillus</taxon>
    </lineage>
</organism>
<feature type="transmembrane region" description="Helical" evidence="1">
    <location>
        <begin position="38"/>
        <end position="60"/>
    </location>
</feature>
<keyword evidence="1" id="KW-0812">Transmembrane</keyword>
<feature type="transmembrane region" description="Helical" evidence="1">
    <location>
        <begin position="7"/>
        <end position="26"/>
    </location>
</feature>
<evidence type="ECO:0000256" key="1">
    <source>
        <dbReference type="SAM" id="Phobius"/>
    </source>
</evidence>
<evidence type="ECO:0000313" key="3">
    <source>
        <dbReference type="Proteomes" id="UP000316626"/>
    </source>
</evidence>
<dbReference type="RefSeq" id="WP_142642000.1">
    <property type="nucleotide sequence ID" value="NZ_VDGI01000006.1"/>
</dbReference>
<dbReference type="EMBL" id="VDGI01000006">
    <property type="protein sequence ID" value="TQR20304.1"/>
    <property type="molecule type" value="Genomic_DNA"/>
</dbReference>
<keyword evidence="3" id="KW-1185">Reference proteome</keyword>
<sequence length="199" mass="22373">MIKKVLISFLTIFAFGLSFYTYVTVMSIDSTQYGETEVILFVIPFTMLLLNGNLYLLLRLKIKGFPRFEKGLNTIFLSLSILLFVLHIGLVLLSIGREVNLLLLVPIIIGVVLIITANTLPRFKVELSTSSSPLTNISEETWNRLIRPISYPLFIGGILILLCVFLPGSLMLVAFFTILLSTILVSIFRSYKILHSAQK</sequence>
<proteinExistence type="predicted"/>
<keyword evidence="1" id="KW-0472">Membrane</keyword>
<feature type="transmembrane region" description="Helical" evidence="1">
    <location>
        <begin position="101"/>
        <end position="120"/>
    </location>
</feature>
<evidence type="ECO:0008006" key="4">
    <source>
        <dbReference type="Google" id="ProtNLM"/>
    </source>
</evidence>
<reference evidence="2 3" key="1">
    <citation type="submission" date="2019-06" db="EMBL/GenBank/DDBJ databases">
        <title>Psychrobacillus vulpis sp. nov., a new species isolated from feces of a red fox that inhabits in The Tablas de Daimiel Natural Park, Albacete, Spain.</title>
        <authorList>
            <person name="Rodriguez M."/>
            <person name="Reina J.C."/>
            <person name="Bejar V."/>
            <person name="Llamas I."/>
        </authorList>
    </citation>
    <scope>NUCLEOTIDE SEQUENCE [LARGE SCALE GENOMIC DNA]</scope>
    <source>
        <strain evidence="2 3">Z8</strain>
    </source>
</reference>
<evidence type="ECO:0000313" key="2">
    <source>
        <dbReference type="EMBL" id="TQR20304.1"/>
    </source>
</evidence>
<keyword evidence="1" id="KW-1133">Transmembrane helix</keyword>
<gene>
    <name evidence="2" type="ORF">FG384_07625</name>
</gene>
<name>A0A544TS82_9BACI</name>
<feature type="transmembrane region" description="Helical" evidence="1">
    <location>
        <begin position="72"/>
        <end position="95"/>
    </location>
</feature>
<protein>
    <recommendedName>
        <fullName evidence="4">SdpI family protein</fullName>
    </recommendedName>
</protein>
<dbReference type="OrthoDB" id="2866591at2"/>
<dbReference type="AlphaFoldDB" id="A0A544TS82"/>
<accession>A0A544TS82</accession>
<feature type="transmembrane region" description="Helical" evidence="1">
    <location>
        <begin position="149"/>
        <end position="167"/>
    </location>
</feature>
<feature type="transmembrane region" description="Helical" evidence="1">
    <location>
        <begin position="173"/>
        <end position="191"/>
    </location>
</feature>
<dbReference type="Proteomes" id="UP000316626">
    <property type="component" value="Unassembled WGS sequence"/>
</dbReference>